<accession>A0A507CDM7</accession>
<dbReference type="EMBL" id="QEAO01000007">
    <property type="protein sequence ID" value="TPX35665.1"/>
    <property type="molecule type" value="Genomic_DNA"/>
</dbReference>
<dbReference type="GeneID" id="42003173"/>
<dbReference type="Gene3D" id="3.60.160.10">
    <property type="entry name" value="Mitochondrial biogenesis AIM24"/>
    <property type="match status" value="1"/>
</dbReference>
<dbReference type="SUPFAM" id="SSF51219">
    <property type="entry name" value="TRAP-like"/>
    <property type="match status" value="1"/>
</dbReference>
<sequence>MNPADQKQMAAPAGAQLIRDEFGQFYGGNFEIRHRDTNTILILNLQGEVHAKPGTMISYTQGVVIRGTFHFTFKNIFTGDQTAYLHLRGPGQATLSNHGLGDIIVLYMNNSQWITNRNAFLCMTDGIQRDSKAQSIGKTFMSGAGLWVHHYTGTGTLFLETFGAILFQDLQPGENYFIHHHFVVAWNCQYGVETIKAEGGFFSKLATGDFWMCRFTGPGRVYFQSKSADVFGEWISPYIPQKGN</sequence>
<comment type="similarity">
    <text evidence="1">Belongs to the AIM24 family.</text>
</comment>
<dbReference type="InterPro" id="IPR002838">
    <property type="entry name" value="AIM24"/>
</dbReference>
<gene>
    <name evidence="2" type="ORF">SmJEL517_g01948</name>
</gene>
<evidence type="ECO:0000256" key="1">
    <source>
        <dbReference type="RuleBase" id="RU363045"/>
    </source>
</evidence>
<evidence type="ECO:0000313" key="2">
    <source>
        <dbReference type="EMBL" id="TPX35665.1"/>
    </source>
</evidence>
<comment type="subcellular location">
    <subcellularLocation>
        <location evidence="1">Mitochondrion</location>
    </subcellularLocation>
</comment>
<dbReference type="PANTHER" id="PTHR43657">
    <property type="entry name" value="TRYPTOPHAN RNA-BINDING ATTENUATOR PROTEIN-LIKE PROTEIN"/>
    <property type="match status" value="1"/>
</dbReference>
<comment type="caution">
    <text evidence="2">The sequence shown here is derived from an EMBL/GenBank/DDBJ whole genome shotgun (WGS) entry which is preliminary data.</text>
</comment>
<dbReference type="OrthoDB" id="1705416at2759"/>
<dbReference type="PANTHER" id="PTHR43657:SF1">
    <property type="entry name" value="ALTERED INHERITANCE OF MITOCHONDRIA PROTEIN 24, MITOCHONDRIAL"/>
    <property type="match status" value="1"/>
</dbReference>
<dbReference type="InterPro" id="IPR036983">
    <property type="entry name" value="AIM24_sf"/>
</dbReference>
<keyword evidence="1" id="KW-0496">Mitochondrion</keyword>
<organism evidence="2 3">
    <name type="scientific">Synchytrium microbalum</name>
    <dbReference type="NCBI Taxonomy" id="1806994"/>
    <lineage>
        <taxon>Eukaryota</taxon>
        <taxon>Fungi</taxon>
        <taxon>Fungi incertae sedis</taxon>
        <taxon>Chytridiomycota</taxon>
        <taxon>Chytridiomycota incertae sedis</taxon>
        <taxon>Chytridiomycetes</taxon>
        <taxon>Synchytriales</taxon>
        <taxon>Synchytriaceae</taxon>
        <taxon>Synchytrium</taxon>
    </lineage>
</organism>
<evidence type="ECO:0000313" key="3">
    <source>
        <dbReference type="Proteomes" id="UP000319731"/>
    </source>
</evidence>
<dbReference type="InterPro" id="IPR016031">
    <property type="entry name" value="Trp_RNA-bd_attenuator-like_dom"/>
</dbReference>
<protein>
    <recommendedName>
        <fullName evidence="1">Altered inheritance of mitochondria protein 24, mitochondrial</fullName>
    </recommendedName>
</protein>
<proteinExistence type="inferred from homology"/>
<dbReference type="Proteomes" id="UP000319731">
    <property type="component" value="Unassembled WGS sequence"/>
</dbReference>
<name>A0A507CDM7_9FUNG</name>
<keyword evidence="3" id="KW-1185">Reference proteome</keyword>
<dbReference type="GO" id="GO:0005739">
    <property type="term" value="C:mitochondrion"/>
    <property type="evidence" value="ECO:0007669"/>
    <property type="project" value="UniProtKB-SubCell"/>
</dbReference>
<dbReference type="AlphaFoldDB" id="A0A507CDM7"/>
<dbReference type="RefSeq" id="XP_031026097.1">
    <property type="nucleotide sequence ID" value="XM_031167876.1"/>
</dbReference>
<dbReference type="Pfam" id="PF01987">
    <property type="entry name" value="AIM24"/>
    <property type="match status" value="1"/>
</dbReference>
<reference evidence="2 3" key="1">
    <citation type="journal article" date="2019" name="Sci. Rep.">
        <title>Comparative genomics of chytrid fungi reveal insights into the obligate biotrophic and pathogenic lifestyle of Synchytrium endobioticum.</title>
        <authorList>
            <person name="van de Vossenberg B.T.L.H."/>
            <person name="Warris S."/>
            <person name="Nguyen H.D.T."/>
            <person name="van Gent-Pelzer M.P.E."/>
            <person name="Joly D.L."/>
            <person name="van de Geest H.C."/>
            <person name="Bonants P.J.M."/>
            <person name="Smith D.S."/>
            <person name="Levesque C.A."/>
            <person name="van der Lee T.A.J."/>
        </authorList>
    </citation>
    <scope>NUCLEOTIDE SEQUENCE [LARGE SCALE GENOMIC DNA]</scope>
    <source>
        <strain evidence="2 3">JEL517</strain>
    </source>
</reference>